<feature type="domain" description="Signal recognition particle SRP54 helical bundle" evidence="17">
    <location>
        <begin position="2"/>
        <end position="87"/>
    </location>
</feature>
<evidence type="ECO:0000313" key="18">
    <source>
        <dbReference type="EMBL" id="KAL1526107.1"/>
    </source>
</evidence>
<keyword evidence="7" id="KW-0256">Endoplasmic reticulum</keyword>
<comment type="similarity">
    <text evidence="3 13">Belongs to the GTP-binding SRP family. SRP54 subfamily.</text>
</comment>
<evidence type="ECO:0000256" key="8">
    <source>
        <dbReference type="ARBA" id="ARBA00022884"/>
    </source>
</evidence>
<dbReference type="InterPro" id="IPR042101">
    <property type="entry name" value="SRP54_N_sf"/>
</dbReference>
<dbReference type="SUPFAM" id="SSF47446">
    <property type="entry name" value="Signal peptide-binding domain"/>
    <property type="match status" value="1"/>
</dbReference>
<dbReference type="SMART" id="SM00963">
    <property type="entry name" value="SRP54_N"/>
    <property type="match status" value="1"/>
</dbReference>
<dbReference type="GO" id="GO:0003924">
    <property type="term" value="F:GTPase activity"/>
    <property type="evidence" value="ECO:0007669"/>
    <property type="project" value="UniProtKB-UniRule"/>
</dbReference>
<dbReference type="InterPro" id="IPR027417">
    <property type="entry name" value="P-loop_NTPase"/>
</dbReference>
<comment type="caution">
    <text evidence="18">The sequence shown here is derived from an EMBL/GenBank/DDBJ whole genome shotgun (WGS) entry which is preliminary data.</text>
</comment>
<dbReference type="EMBL" id="JBGBPQ010000003">
    <property type="protein sequence ID" value="KAL1526107.1"/>
    <property type="molecule type" value="Genomic_DNA"/>
</dbReference>
<dbReference type="InterPro" id="IPR006325">
    <property type="entry name" value="SRP54_euk"/>
</dbReference>
<organism evidence="18 19">
    <name type="scientific">Prymnesium parvum</name>
    <name type="common">Toxic golden alga</name>
    <dbReference type="NCBI Taxonomy" id="97485"/>
    <lineage>
        <taxon>Eukaryota</taxon>
        <taxon>Haptista</taxon>
        <taxon>Haptophyta</taxon>
        <taxon>Prymnesiophyceae</taxon>
        <taxon>Prymnesiales</taxon>
        <taxon>Prymnesiaceae</taxon>
        <taxon>Prymnesium</taxon>
    </lineage>
</organism>
<dbReference type="Pfam" id="PF02881">
    <property type="entry name" value="SRP54_N"/>
    <property type="match status" value="1"/>
</dbReference>
<evidence type="ECO:0000256" key="4">
    <source>
        <dbReference type="ARBA" id="ARBA00022490"/>
    </source>
</evidence>
<evidence type="ECO:0000256" key="14">
    <source>
        <dbReference type="SAM" id="MobiDB-lite"/>
    </source>
</evidence>
<evidence type="ECO:0000256" key="9">
    <source>
        <dbReference type="ARBA" id="ARBA00023134"/>
    </source>
</evidence>
<dbReference type="InterPro" id="IPR022941">
    <property type="entry name" value="SRP54"/>
</dbReference>
<evidence type="ECO:0000256" key="1">
    <source>
        <dbReference type="ARBA" id="ARBA00004240"/>
    </source>
</evidence>
<feature type="domain" description="AAA+ ATPase" evidence="15">
    <location>
        <begin position="100"/>
        <end position="274"/>
    </location>
</feature>
<keyword evidence="10 13" id="KW-0733">Signal recognition particle</keyword>
<dbReference type="Proteomes" id="UP001515480">
    <property type="component" value="Unassembled WGS sequence"/>
</dbReference>
<dbReference type="Gene3D" id="1.10.260.30">
    <property type="entry name" value="Signal recognition particle, SRP54 subunit, M-domain"/>
    <property type="match status" value="1"/>
</dbReference>
<dbReference type="HAMAP" id="MF_00306">
    <property type="entry name" value="SRP54"/>
    <property type="match status" value="1"/>
</dbReference>
<evidence type="ECO:0000256" key="10">
    <source>
        <dbReference type="ARBA" id="ARBA00023135"/>
    </source>
</evidence>
<dbReference type="SUPFAM" id="SSF47364">
    <property type="entry name" value="Domain of the SRP/SRP receptor G-proteins"/>
    <property type="match status" value="1"/>
</dbReference>
<dbReference type="InterPro" id="IPR036891">
    <property type="entry name" value="Signal_recog_part_SRP54_M_sf"/>
</dbReference>
<keyword evidence="6" id="KW-0378">Hydrolase</keyword>
<evidence type="ECO:0000259" key="17">
    <source>
        <dbReference type="SMART" id="SM00963"/>
    </source>
</evidence>
<dbReference type="SMART" id="SM00962">
    <property type="entry name" value="SRP54"/>
    <property type="match status" value="1"/>
</dbReference>
<evidence type="ECO:0000256" key="6">
    <source>
        <dbReference type="ARBA" id="ARBA00022801"/>
    </source>
</evidence>
<evidence type="ECO:0000256" key="12">
    <source>
        <dbReference type="ARBA" id="ARBA00048157"/>
    </source>
</evidence>
<dbReference type="Gene3D" id="3.40.50.300">
    <property type="entry name" value="P-loop containing nucleotide triphosphate hydrolases"/>
    <property type="match status" value="1"/>
</dbReference>
<dbReference type="GO" id="GO:0006616">
    <property type="term" value="P:SRP-dependent cotranslational protein targeting to membrane, translocation"/>
    <property type="evidence" value="ECO:0007669"/>
    <property type="project" value="TreeGrafter"/>
</dbReference>
<evidence type="ECO:0000256" key="2">
    <source>
        <dbReference type="ARBA" id="ARBA00004496"/>
    </source>
</evidence>
<dbReference type="SMART" id="SM00382">
    <property type="entry name" value="AAA"/>
    <property type="match status" value="1"/>
</dbReference>
<keyword evidence="11 13" id="KW-0687">Ribonucleoprotein</keyword>
<gene>
    <name evidence="18" type="ORF">AB1Y20_014836</name>
</gene>
<comment type="subcellular location">
    <subcellularLocation>
        <location evidence="2 13">Cytoplasm</location>
    </subcellularLocation>
    <subcellularLocation>
        <location evidence="1">Endoplasmic reticulum</location>
    </subcellularLocation>
</comment>
<dbReference type="InterPro" id="IPR013822">
    <property type="entry name" value="Signal_recog_particl_SRP54_hlx"/>
</dbReference>
<evidence type="ECO:0000256" key="11">
    <source>
        <dbReference type="ARBA" id="ARBA00023274"/>
    </source>
</evidence>
<evidence type="ECO:0000313" key="19">
    <source>
        <dbReference type="Proteomes" id="UP001515480"/>
    </source>
</evidence>
<dbReference type="Pfam" id="PF00448">
    <property type="entry name" value="SRP54"/>
    <property type="match status" value="1"/>
</dbReference>
<dbReference type="Gene3D" id="1.20.120.140">
    <property type="entry name" value="Signal recognition particle SRP54, nucleotide-binding domain"/>
    <property type="match status" value="1"/>
</dbReference>
<dbReference type="InterPro" id="IPR003593">
    <property type="entry name" value="AAA+_ATPase"/>
</dbReference>
<sequence length="499" mass="55043">MVLADLGSKVALALRKMTQATVIDQTVMNEMLSEICKALLQADVNVAQVKHLREQVKRNVDVEALAGGLNKRKMLEQAVCNELCAMLDPGKEPYQPKKKQPNVIMFVGLQGCGKTTTCTKYAYMYKRKGFKCALVCADTFRAGAFDQLKQNATKAKIPFYGSYTETDPAQIAAEGVQKFKDEGYEIIIVDTSGRHMQEEALFEEMEQVAQLTQPDDVVFVMDSSIGQAAHEQATAFKSKVAVGSVIITKLDGHAKGGGALSAVAATGAPITNIGTGEHIEDFEEFEVKSFVSRMLGKGNIAGLMEKMKAADVDLEKQAPEMMKRLQSGQWTLRDMREQFQAVLKMGPLGNIMNQFPGMSGLDFHESGVRIKKWMTMMDSMTEAELDETKSFAPSRIVRIARGSGHHPQEVVELLEQFKLMQTTMQKTMKKNKKMGKGQMDLHNMDAATVAQMMHKMNPQMLAHLGGQQGLEQMMAEMEKEEKKLGGAKLLGGGKPAGRR</sequence>
<feature type="region of interest" description="Disordered" evidence="14">
    <location>
        <begin position="479"/>
        <end position="499"/>
    </location>
</feature>
<dbReference type="InterPro" id="IPR004125">
    <property type="entry name" value="Signal_recog_particle_SRP54_M"/>
</dbReference>
<evidence type="ECO:0000256" key="7">
    <source>
        <dbReference type="ARBA" id="ARBA00022824"/>
    </source>
</evidence>
<evidence type="ECO:0000256" key="13">
    <source>
        <dbReference type="RuleBase" id="RU364034"/>
    </source>
</evidence>
<dbReference type="SUPFAM" id="SSF52540">
    <property type="entry name" value="P-loop containing nucleoside triphosphate hydrolases"/>
    <property type="match status" value="1"/>
</dbReference>
<evidence type="ECO:0000256" key="5">
    <source>
        <dbReference type="ARBA" id="ARBA00022741"/>
    </source>
</evidence>
<dbReference type="InterPro" id="IPR000897">
    <property type="entry name" value="SRP54_GTPase_dom"/>
</dbReference>
<dbReference type="AlphaFoldDB" id="A0AB34JYV0"/>
<keyword evidence="4 13" id="KW-0963">Cytoplasm</keyword>
<keyword evidence="19" id="KW-1185">Reference proteome</keyword>
<keyword evidence="9 13" id="KW-0342">GTP-binding</keyword>
<dbReference type="NCBIfam" id="TIGR01425">
    <property type="entry name" value="SRP54_euk"/>
    <property type="match status" value="1"/>
</dbReference>
<dbReference type="GO" id="GO:0005525">
    <property type="term" value="F:GTP binding"/>
    <property type="evidence" value="ECO:0007669"/>
    <property type="project" value="UniProtKB-UniRule"/>
</dbReference>
<dbReference type="InterPro" id="IPR036225">
    <property type="entry name" value="SRP/SRP_N"/>
</dbReference>
<dbReference type="GO" id="GO:0005829">
    <property type="term" value="C:cytosol"/>
    <property type="evidence" value="ECO:0007669"/>
    <property type="project" value="TreeGrafter"/>
</dbReference>
<comment type="domain">
    <text evidence="13">The M domain binds the 7SL RNA in presence of SRP19 and binds the signal sequence of presecretory proteins.</text>
</comment>
<evidence type="ECO:0000256" key="3">
    <source>
        <dbReference type="ARBA" id="ARBA00005450"/>
    </source>
</evidence>
<keyword evidence="8 13" id="KW-0694">RNA-binding</keyword>
<dbReference type="GO" id="GO:0008312">
    <property type="term" value="F:7S RNA binding"/>
    <property type="evidence" value="ECO:0007669"/>
    <property type="project" value="UniProtKB-UniRule"/>
</dbReference>
<dbReference type="GO" id="GO:0005786">
    <property type="term" value="C:signal recognition particle, endoplasmic reticulum targeting"/>
    <property type="evidence" value="ECO:0007669"/>
    <property type="project" value="UniProtKB-UniRule"/>
</dbReference>
<keyword evidence="5 13" id="KW-0547">Nucleotide-binding</keyword>
<dbReference type="CDD" id="cd17875">
    <property type="entry name" value="SRP54_G"/>
    <property type="match status" value="1"/>
</dbReference>
<dbReference type="GO" id="GO:0005783">
    <property type="term" value="C:endoplasmic reticulum"/>
    <property type="evidence" value="ECO:0007669"/>
    <property type="project" value="UniProtKB-SubCell"/>
</dbReference>
<evidence type="ECO:0000259" key="16">
    <source>
        <dbReference type="SMART" id="SM00962"/>
    </source>
</evidence>
<dbReference type="PANTHER" id="PTHR11564:SF5">
    <property type="entry name" value="SIGNAL RECOGNITION PARTICLE SUBUNIT SRP54"/>
    <property type="match status" value="1"/>
</dbReference>
<dbReference type="Pfam" id="PF02978">
    <property type="entry name" value="SRP_SPB"/>
    <property type="match status" value="1"/>
</dbReference>
<comment type="function">
    <text evidence="13">Component of the signal recognition particle (SRP) complex, a ribonucleoprotein complex that mediates the cotranslational targeting of secretory and membrane proteins to the endoplasmic reticulum (ER).</text>
</comment>
<protein>
    <recommendedName>
        <fullName evidence="13">Signal recognition particle 54 kDa protein</fullName>
    </recommendedName>
</protein>
<reference evidence="18 19" key="1">
    <citation type="journal article" date="2024" name="Science">
        <title>Giant polyketide synthase enzymes in the biosynthesis of giant marine polyether toxins.</title>
        <authorList>
            <person name="Fallon T.R."/>
            <person name="Shende V.V."/>
            <person name="Wierzbicki I.H."/>
            <person name="Pendleton A.L."/>
            <person name="Watervoot N.F."/>
            <person name="Auber R.P."/>
            <person name="Gonzalez D.J."/>
            <person name="Wisecaver J.H."/>
            <person name="Moore B.S."/>
        </authorList>
    </citation>
    <scope>NUCLEOTIDE SEQUENCE [LARGE SCALE GENOMIC DNA]</scope>
    <source>
        <strain evidence="18 19">12B1</strain>
    </source>
</reference>
<dbReference type="PANTHER" id="PTHR11564">
    <property type="entry name" value="SIGNAL RECOGNITION PARTICLE 54K PROTEIN SRP54"/>
    <property type="match status" value="1"/>
</dbReference>
<name>A0AB34JYV0_PRYPA</name>
<feature type="compositionally biased region" description="Gly residues" evidence="14">
    <location>
        <begin position="488"/>
        <end position="499"/>
    </location>
</feature>
<feature type="domain" description="SRP54-type proteins GTP-binding" evidence="16">
    <location>
        <begin position="101"/>
        <end position="296"/>
    </location>
</feature>
<dbReference type="GO" id="GO:0030942">
    <property type="term" value="F:endoplasmic reticulum signal peptide binding"/>
    <property type="evidence" value="ECO:0007669"/>
    <property type="project" value="TreeGrafter"/>
</dbReference>
<dbReference type="FunFam" id="3.40.50.300:FF:000022">
    <property type="entry name" value="Signal recognition particle 54 kDa subunit"/>
    <property type="match status" value="1"/>
</dbReference>
<proteinExistence type="inferred from homology"/>
<evidence type="ECO:0000259" key="15">
    <source>
        <dbReference type="SMART" id="SM00382"/>
    </source>
</evidence>
<comment type="domain">
    <text evidence="13">The NG domain, also named G domain, is a special guanosine triphosphatase (GTPase) domain, which binds GTP and forms a guanosine 5'-triphosphate (GTP)-dependent complex with a homologous NG domain in the SRP receptor subunit SRPRA. The two NG domains undergo cooperative rearrangements upon their assembly, which culminate in the reciprocal activation of the GTPase activity of one another. SRP receptor compaction upon binding with cargo-loaded SRP and GTPase rearrangement drive SRP-mediated cotranslational protein translocation into the ER.</text>
</comment>
<comment type="catalytic activity">
    <reaction evidence="12">
        <text>GTP + H2O = GDP + phosphate + H(+)</text>
        <dbReference type="Rhea" id="RHEA:19669"/>
        <dbReference type="ChEBI" id="CHEBI:15377"/>
        <dbReference type="ChEBI" id="CHEBI:15378"/>
        <dbReference type="ChEBI" id="CHEBI:37565"/>
        <dbReference type="ChEBI" id="CHEBI:43474"/>
        <dbReference type="ChEBI" id="CHEBI:58189"/>
        <dbReference type="EC" id="3.6.5.4"/>
    </reaction>
    <physiologicalReaction direction="left-to-right" evidence="12">
        <dbReference type="Rhea" id="RHEA:19670"/>
    </physiologicalReaction>
</comment>
<accession>A0AB34JYV0</accession>